<evidence type="ECO:0000313" key="2">
    <source>
        <dbReference type="EMBL" id="OGK17451.1"/>
    </source>
</evidence>
<name>A0A1F7GEV0_9BACT</name>
<organism evidence="2 3">
    <name type="scientific">Candidatus Roizmanbacteria bacterium RIFCSPHIGHO2_01_FULL_39_12c</name>
    <dbReference type="NCBI Taxonomy" id="1802031"/>
    <lineage>
        <taxon>Bacteria</taxon>
        <taxon>Candidatus Roizmaniibacteriota</taxon>
    </lineage>
</organism>
<sequence length="166" mass="18494">MTDQNKSSLQQQPKSVRDQVALLGFLDNLIKEKNDPSLTPEKLPQVKAALLQELNEMINSHMVKLLSEDAQRRLDAIFDRNASDEEIDDFFINNIPILSAEIASVLLDFRAAYLYPLQTPTQQKIQERTTVNIQPPPPPAPAPVDTSAKELSDALPPAPVPMDKVN</sequence>
<accession>A0A1F7GEV0</accession>
<dbReference type="Proteomes" id="UP000177208">
    <property type="component" value="Unassembled WGS sequence"/>
</dbReference>
<dbReference type="EMBL" id="MFZG01000007">
    <property type="protein sequence ID" value="OGK17451.1"/>
    <property type="molecule type" value="Genomic_DNA"/>
</dbReference>
<proteinExistence type="predicted"/>
<evidence type="ECO:0000256" key="1">
    <source>
        <dbReference type="SAM" id="MobiDB-lite"/>
    </source>
</evidence>
<feature type="region of interest" description="Disordered" evidence="1">
    <location>
        <begin position="131"/>
        <end position="166"/>
    </location>
</feature>
<gene>
    <name evidence="2" type="ORF">A2774_00265</name>
</gene>
<protein>
    <submittedName>
        <fullName evidence="2">Uncharacterized protein</fullName>
    </submittedName>
</protein>
<dbReference type="AlphaFoldDB" id="A0A1F7GEV0"/>
<reference evidence="2 3" key="1">
    <citation type="journal article" date="2016" name="Nat. Commun.">
        <title>Thousands of microbial genomes shed light on interconnected biogeochemical processes in an aquifer system.</title>
        <authorList>
            <person name="Anantharaman K."/>
            <person name="Brown C.T."/>
            <person name="Hug L.A."/>
            <person name="Sharon I."/>
            <person name="Castelle C.J."/>
            <person name="Probst A.J."/>
            <person name="Thomas B.C."/>
            <person name="Singh A."/>
            <person name="Wilkins M.J."/>
            <person name="Karaoz U."/>
            <person name="Brodie E.L."/>
            <person name="Williams K.H."/>
            <person name="Hubbard S.S."/>
            <person name="Banfield J.F."/>
        </authorList>
    </citation>
    <scope>NUCLEOTIDE SEQUENCE [LARGE SCALE GENOMIC DNA]</scope>
</reference>
<comment type="caution">
    <text evidence="2">The sequence shown here is derived from an EMBL/GenBank/DDBJ whole genome shotgun (WGS) entry which is preliminary data.</text>
</comment>
<evidence type="ECO:0000313" key="3">
    <source>
        <dbReference type="Proteomes" id="UP000177208"/>
    </source>
</evidence>